<keyword evidence="1" id="KW-1133">Transmembrane helix</keyword>
<reference evidence="2 3" key="1">
    <citation type="submission" date="2018-11" db="EMBL/GenBank/DDBJ databases">
        <authorList>
            <person name="Kleinhagauer T."/>
            <person name="Glaeser S.P."/>
            <person name="Spergser J."/>
            <person name="Ruckert C."/>
            <person name="Kaempfer P."/>
            <person name="Busse H.-J."/>
        </authorList>
    </citation>
    <scope>NUCLEOTIDE SEQUENCE [LARGE SCALE GENOMIC DNA]</scope>
    <source>
        <strain evidence="2 3">W8</strain>
    </source>
</reference>
<feature type="transmembrane region" description="Helical" evidence="1">
    <location>
        <begin position="67"/>
        <end position="85"/>
    </location>
</feature>
<evidence type="ECO:0000313" key="3">
    <source>
        <dbReference type="Proteomes" id="UP000271587"/>
    </source>
</evidence>
<keyword evidence="1" id="KW-0812">Transmembrane</keyword>
<dbReference type="KEGG" id="cgk:CGERO_10645"/>
<organism evidence="2 3">
    <name type="scientific">Corynebacterium gerontici</name>
    <dbReference type="NCBI Taxonomy" id="2079234"/>
    <lineage>
        <taxon>Bacteria</taxon>
        <taxon>Bacillati</taxon>
        <taxon>Actinomycetota</taxon>
        <taxon>Actinomycetes</taxon>
        <taxon>Mycobacteriales</taxon>
        <taxon>Corynebacteriaceae</taxon>
        <taxon>Corynebacterium</taxon>
    </lineage>
</organism>
<sequence length="161" mass="16804">MFHVKHSGASSIAGMFFVGILLAIIAVLAIVVGVLGWTRKLPGNSFIGIKVPEVRKSRQMWDAAHQTAGPLWVIGGVAFTFAAMLCFTDNAWLWLTAAVMTLFGVVLVALGASLGSRTVAVLAAHDAEVEASNASCCSAGGAEDEAPAVDVDALRRAVKDH</sequence>
<keyword evidence="1" id="KW-0472">Membrane</keyword>
<feature type="transmembrane region" description="Helical" evidence="1">
    <location>
        <begin position="12"/>
        <end position="37"/>
    </location>
</feature>
<gene>
    <name evidence="2" type="ORF">CGERO_10645</name>
</gene>
<evidence type="ECO:0008006" key="4">
    <source>
        <dbReference type="Google" id="ProtNLM"/>
    </source>
</evidence>
<keyword evidence="3" id="KW-1185">Reference proteome</keyword>
<dbReference type="AlphaFoldDB" id="A0A3G6J663"/>
<name>A0A3G6J663_9CORY</name>
<feature type="transmembrane region" description="Helical" evidence="1">
    <location>
        <begin position="91"/>
        <end position="112"/>
    </location>
</feature>
<evidence type="ECO:0000256" key="1">
    <source>
        <dbReference type="SAM" id="Phobius"/>
    </source>
</evidence>
<proteinExistence type="predicted"/>
<dbReference type="EMBL" id="CP033897">
    <property type="protein sequence ID" value="AZA12408.1"/>
    <property type="molecule type" value="Genomic_DNA"/>
</dbReference>
<accession>A0A3G6J663</accession>
<dbReference type="Pfam" id="PF13630">
    <property type="entry name" value="SdpI"/>
    <property type="match status" value="1"/>
</dbReference>
<evidence type="ECO:0000313" key="2">
    <source>
        <dbReference type="EMBL" id="AZA12408.1"/>
    </source>
</evidence>
<dbReference type="InterPro" id="IPR025962">
    <property type="entry name" value="SdpI/YhfL"/>
</dbReference>
<protein>
    <recommendedName>
        <fullName evidence="4">SdpI/YhfL protein family protein</fullName>
    </recommendedName>
</protein>
<dbReference type="Proteomes" id="UP000271587">
    <property type="component" value="Chromosome"/>
</dbReference>